<dbReference type="NCBIfam" id="TIGR01845">
    <property type="entry name" value="outer_NodT"/>
    <property type="match status" value="1"/>
</dbReference>
<dbReference type="GO" id="GO:0015562">
    <property type="term" value="F:efflux transmembrane transporter activity"/>
    <property type="evidence" value="ECO:0007669"/>
    <property type="project" value="InterPro"/>
</dbReference>
<evidence type="ECO:0000313" key="10">
    <source>
        <dbReference type="EMBL" id="MBB3219983.1"/>
    </source>
</evidence>
<evidence type="ECO:0000256" key="4">
    <source>
        <dbReference type="ARBA" id="ARBA00022692"/>
    </source>
</evidence>
<gene>
    <name evidence="11" type="ORF">FCL38_05825</name>
    <name evidence="10" type="ORF">FHS02_000770</name>
</gene>
<accession>A0A4P8HK37</accession>
<evidence type="ECO:0000256" key="6">
    <source>
        <dbReference type="ARBA" id="ARBA00023136"/>
    </source>
</evidence>
<evidence type="ECO:0000313" key="11">
    <source>
        <dbReference type="EMBL" id="QCP09993.1"/>
    </source>
</evidence>
<dbReference type="InterPro" id="IPR003423">
    <property type="entry name" value="OMP_efflux"/>
</dbReference>
<dbReference type="PANTHER" id="PTHR30203">
    <property type="entry name" value="OUTER MEMBRANE CATION EFFLUX PROTEIN"/>
    <property type="match status" value="1"/>
</dbReference>
<keyword evidence="5 9" id="KW-0732">Signal</keyword>
<evidence type="ECO:0000256" key="9">
    <source>
        <dbReference type="RuleBase" id="RU362097"/>
    </source>
</evidence>
<reference evidence="11 12" key="1">
    <citation type="submission" date="2019-05" db="EMBL/GenBank/DDBJ databases">
        <title>Draft Genome Sequences of Six Type Strains of the Genus Massilia.</title>
        <authorList>
            <person name="Miess H."/>
            <person name="Frediansyhah A."/>
            <person name="Gross H."/>
        </authorList>
    </citation>
    <scope>NUCLEOTIDE SEQUENCE [LARGE SCALE GENOMIC DNA]</scope>
    <source>
        <strain evidence="11 12">DSMZ 26121</strain>
    </source>
</reference>
<evidence type="ECO:0000313" key="12">
    <source>
        <dbReference type="Proteomes" id="UP000298763"/>
    </source>
</evidence>
<reference evidence="10 13" key="2">
    <citation type="submission" date="2020-08" db="EMBL/GenBank/DDBJ databases">
        <title>Genomic Encyclopedia of Type Strains, Phase III (KMG-III): the genomes of soil and plant-associated and newly described type strains.</title>
        <authorList>
            <person name="Whitman W."/>
        </authorList>
    </citation>
    <scope>NUCLEOTIDE SEQUENCE [LARGE SCALE GENOMIC DNA]</scope>
    <source>
        <strain evidence="10 13">CECT 7753</strain>
    </source>
</reference>
<dbReference type="OrthoDB" id="9770517at2"/>
<comment type="similarity">
    <text evidence="2 9">Belongs to the outer membrane factor (OMF) (TC 1.B.17) family.</text>
</comment>
<protein>
    <submittedName>
        <fullName evidence="11">Efflux transporter outer membrane subunit</fullName>
    </submittedName>
    <submittedName>
        <fullName evidence="10">Multidrug efflux system outer membrane protein</fullName>
    </submittedName>
</protein>
<dbReference type="Gene3D" id="2.20.200.10">
    <property type="entry name" value="Outer membrane efflux proteins (OEP)"/>
    <property type="match status" value="1"/>
</dbReference>
<feature type="signal peptide" evidence="9">
    <location>
        <begin position="1"/>
        <end position="22"/>
    </location>
</feature>
<dbReference type="RefSeq" id="WP_137312879.1">
    <property type="nucleotide sequence ID" value="NZ_CP040017.1"/>
</dbReference>
<dbReference type="EMBL" id="CP040017">
    <property type="protein sequence ID" value="QCP09993.1"/>
    <property type="molecule type" value="Genomic_DNA"/>
</dbReference>
<sequence>MNKKITLAGAAAVLALGLAGCATPPPDGRVPPVRNIAAELPASIHLAREGWPEARWWSSYGDEQLTRLIDAALATAPSLEVAATRIGAAHAALSLSRADRGLSTSLDAAASRQRYSANGLFPAPIGGAWYTEETVRVQARYDIDWWGRNRALVAAAAGEVNASRAAYAAAEQALAAAVARSWYTLQGQWARRANLEQLIAVQRDLLADTGKRLAYGLAAAPDRERFATDLALLERDLAELDTASARETEALRALLGAGNDALTGLHAAYGPAEPPAIPARLGAELLARRPDLQAARWRVEAALSRIDAAKAAFYPEIDLSAAIGLDSLSLSRLLEAGSRTLFVGPALSLPLFDSHRLSARLEGNRNERDALIADYNQAVIDAMREVAQEAAAVQGLATQLARQAQACAGARAVLQATQSRLERGLASRAELLAARQAVLRQQDAALALQQQQRLAGVALIHSLGGGYHAGAADTERFSSH</sequence>
<evidence type="ECO:0000256" key="8">
    <source>
        <dbReference type="ARBA" id="ARBA00023288"/>
    </source>
</evidence>
<feature type="chain" id="PRO_5031677284" evidence="9">
    <location>
        <begin position="23"/>
        <end position="480"/>
    </location>
</feature>
<evidence type="ECO:0000256" key="3">
    <source>
        <dbReference type="ARBA" id="ARBA00022452"/>
    </source>
</evidence>
<keyword evidence="8 9" id="KW-0449">Lipoprotein</keyword>
<dbReference type="AlphaFoldDB" id="A0A4P8HK37"/>
<dbReference type="EMBL" id="JACHXS010000001">
    <property type="protein sequence ID" value="MBB3219983.1"/>
    <property type="molecule type" value="Genomic_DNA"/>
</dbReference>
<keyword evidence="12" id="KW-1185">Reference proteome</keyword>
<dbReference type="PROSITE" id="PS51257">
    <property type="entry name" value="PROKAR_LIPOPROTEIN"/>
    <property type="match status" value="1"/>
</dbReference>
<evidence type="ECO:0000256" key="5">
    <source>
        <dbReference type="ARBA" id="ARBA00022729"/>
    </source>
</evidence>
<evidence type="ECO:0000256" key="7">
    <source>
        <dbReference type="ARBA" id="ARBA00023139"/>
    </source>
</evidence>
<organism evidence="10 13">
    <name type="scientific">Pseudoduganella umbonata</name>
    <dbReference type="NCBI Taxonomy" id="864828"/>
    <lineage>
        <taxon>Bacteria</taxon>
        <taxon>Pseudomonadati</taxon>
        <taxon>Pseudomonadota</taxon>
        <taxon>Betaproteobacteria</taxon>
        <taxon>Burkholderiales</taxon>
        <taxon>Oxalobacteraceae</taxon>
        <taxon>Telluria group</taxon>
        <taxon>Pseudoduganella</taxon>
    </lineage>
</organism>
<dbReference type="InterPro" id="IPR010131">
    <property type="entry name" value="MdtP/NodT-like"/>
</dbReference>
<proteinExistence type="inferred from homology"/>
<dbReference type="Pfam" id="PF02321">
    <property type="entry name" value="OEP"/>
    <property type="match status" value="2"/>
</dbReference>
<dbReference type="Proteomes" id="UP000584325">
    <property type="component" value="Unassembled WGS sequence"/>
</dbReference>
<dbReference type="GO" id="GO:0005886">
    <property type="term" value="C:plasma membrane"/>
    <property type="evidence" value="ECO:0007669"/>
    <property type="project" value="UniProtKB-SubCell"/>
</dbReference>
<dbReference type="PANTHER" id="PTHR30203:SF20">
    <property type="entry name" value="MULTIDRUG RESISTANCE OUTER MEMBRANE PROTEIN MDTP-RELATED"/>
    <property type="match status" value="1"/>
</dbReference>
<keyword evidence="4 9" id="KW-0812">Transmembrane</keyword>
<evidence type="ECO:0000313" key="13">
    <source>
        <dbReference type="Proteomes" id="UP000584325"/>
    </source>
</evidence>
<keyword evidence="7 9" id="KW-0564">Palmitate</keyword>
<comment type="subcellular location">
    <subcellularLocation>
        <location evidence="9">Cell membrane</location>
        <topology evidence="9">Lipid-anchor</topology>
    </subcellularLocation>
    <subcellularLocation>
        <location evidence="1">Membrane</location>
    </subcellularLocation>
</comment>
<evidence type="ECO:0000256" key="1">
    <source>
        <dbReference type="ARBA" id="ARBA00004370"/>
    </source>
</evidence>
<keyword evidence="6 9" id="KW-0472">Membrane</keyword>
<name>A0A4P8HK37_9BURK</name>
<evidence type="ECO:0000256" key="2">
    <source>
        <dbReference type="ARBA" id="ARBA00007613"/>
    </source>
</evidence>
<keyword evidence="3 9" id="KW-1134">Transmembrane beta strand</keyword>
<dbReference type="SUPFAM" id="SSF56954">
    <property type="entry name" value="Outer membrane efflux proteins (OEP)"/>
    <property type="match status" value="1"/>
</dbReference>
<dbReference type="Gene3D" id="1.20.1600.10">
    <property type="entry name" value="Outer membrane efflux proteins (OEP)"/>
    <property type="match status" value="1"/>
</dbReference>
<dbReference type="Proteomes" id="UP000298763">
    <property type="component" value="Chromosome"/>
</dbReference>